<dbReference type="PROSITE" id="PS50111">
    <property type="entry name" value="CHEMOTAXIS_TRANSDUC_2"/>
    <property type="match status" value="1"/>
</dbReference>
<comment type="caution">
    <text evidence="11">The sequence shown here is derived from an EMBL/GenBank/DDBJ whole genome shotgun (WGS) entry which is preliminary data.</text>
</comment>
<evidence type="ECO:0000313" key="12">
    <source>
        <dbReference type="Proteomes" id="UP000094578"/>
    </source>
</evidence>
<dbReference type="PANTHER" id="PTHR32089">
    <property type="entry name" value="METHYL-ACCEPTING CHEMOTAXIS PROTEIN MCPB"/>
    <property type="match status" value="1"/>
</dbReference>
<dbReference type="SUPFAM" id="SSF58104">
    <property type="entry name" value="Methyl-accepting chemotaxis protein (MCP) signaling domain"/>
    <property type="match status" value="1"/>
</dbReference>
<evidence type="ECO:0000313" key="11">
    <source>
        <dbReference type="EMBL" id="ODP27199.1"/>
    </source>
</evidence>
<evidence type="ECO:0000259" key="10">
    <source>
        <dbReference type="PROSITE" id="PS50885"/>
    </source>
</evidence>
<dbReference type="Gene3D" id="1.10.287.950">
    <property type="entry name" value="Methyl-accepting chemotaxis protein"/>
    <property type="match status" value="1"/>
</dbReference>
<dbReference type="SMART" id="SM00304">
    <property type="entry name" value="HAMP"/>
    <property type="match status" value="2"/>
</dbReference>
<dbReference type="RefSeq" id="WP_069328819.1">
    <property type="nucleotide sequence ID" value="NZ_MDER01000065.1"/>
</dbReference>
<reference evidence="11 12" key="1">
    <citation type="submission" date="2016-08" db="EMBL/GenBank/DDBJ databases">
        <title>Genome sequencing of Paenibacillus sp. TI45-13ar, isolated from Korean traditional nuruk.</title>
        <authorList>
            <person name="Kim S.-J."/>
        </authorList>
    </citation>
    <scope>NUCLEOTIDE SEQUENCE [LARGE SCALE GENOMIC DNA]</scope>
    <source>
        <strain evidence="11 12">TI45-13ar</strain>
    </source>
</reference>
<keyword evidence="2" id="KW-1003">Cell membrane</keyword>
<name>A0A1E3L073_9BACL</name>
<gene>
    <name evidence="11" type="ORF">PTI45_03436</name>
</gene>
<evidence type="ECO:0000256" key="3">
    <source>
        <dbReference type="ARBA" id="ARBA00023136"/>
    </source>
</evidence>
<dbReference type="STRING" id="1886670.PTI45_03436"/>
<dbReference type="Gene3D" id="6.10.340.10">
    <property type="match status" value="1"/>
</dbReference>
<evidence type="ECO:0000256" key="2">
    <source>
        <dbReference type="ARBA" id="ARBA00022475"/>
    </source>
</evidence>
<dbReference type="PANTHER" id="PTHR32089:SF112">
    <property type="entry name" value="LYSOZYME-LIKE PROTEIN-RELATED"/>
    <property type="match status" value="1"/>
</dbReference>
<feature type="transmembrane region" description="Helical" evidence="8">
    <location>
        <begin position="187"/>
        <end position="212"/>
    </location>
</feature>
<keyword evidence="4 6" id="KW-0807">Transducer</keyword>
<dbReference type="SMART" id="SM00283">
    <property type="entry name" value="MA"/>
    <property type="match status" value="1"/>
</dbReference>
<comment type="similarity">
    <text evidence="5">Belongs to the methyl-accepting chemotaxis (MCP) protein family.</text>
</comment>
<keyword evidence="12" id="KW-1185">Reference proteome</keyword>
<feature type="coiled-coil region" evidence="7">
    <location>
        <begin position="139"/>
        <end position="166"/>
    </location>
</feature>
<keyword evidence="8" id="KW-1133">Transmembrane helix</keyword>
<evidence type="ECO:0000256" key="4">
    <source>
        <dbReference type="ARBA" id="ARBA00023224"/>
    </source>
</evidence>
<dbReference type="CDD" id="cd06225">
    <property type="entry name" value="HAMP"/>
    <property type="match status" value="1"/>
</dbReference>
<evidence type="ECO:0000256" key="8">
    <source>
        <dbReference type="SAM" id="Phobius"/>
    </source>
</evidence>
<dbReference type="InterPro" id="IPR004089">
    <property type="entry name" value="MCPsignal_dom"/>
</dbReference>
<dbReference type="PATRIC" id="fig|1886670.3.peg.3494"/>
<evidence type="ECO:0000256" key="7">
    <source>
        <dbReference type="SAM" id="Coils"/>
    </source>
</evidence>
<evidence type="ECO:0000256" key="5">
    <source>
        <dbReference type="ARBA" id="ARBA00029447"/>
    </source>
</evidence>
<feature type="transmembrane region" description="Helical" evidence="8">
    <location>
        <begin position="12"/>
        <end position="31"/>
    </location>
</feature>
<dbReference type="GO" id="GO:0006935">
    <property type="term" value="P:chemotaxis"/>
    <property type="evidence" value="ECO:0007669"/>
    <property type="project" value="InterPro"/>
</dbReference>
<dbReference type="GO" id="GO:0007165">
    <property type="term" value="P:signal transduction"/>
    <property type="evidence" value="ECO:0007669"/>
    <property type="project" value="UniProtKB-KW"/>
</dbReference>
<protein>
    <submittedName>
        <fullName evidence="11">Methyl-accepting chemotaxis protein McpC</fullName>
    </submittedName>
</protein>
<dbReference type="PROSITE" id="PS50885">
    <property type="entry name" value="HAMP"/>
    <property type="match status" value="1"/>
</dbReference>
<dbReference type="PRINTS" id="PR00260">
    <property type="entry name" value="CHEMTRNSDUCR"/>
</dbReference>
<comment type="subcellular location">
    <subcellularLocation>
        <location evidence="1">Cell membrane</location>
    </subcellularLocation>
</comment>
<proteinExistence type="inferred from homology"/>
<dbReference type="AlphaFoldDB" id="A0A1E3L073"/>
<dbReference type="Pfam" id="PF00672">
    <property type="entry name" value="HAMP"/>
    <property type="match status" value="1"/>
</dbReference>
<keyword evidence="8" id="KW-0812">Transmembrane</keyword>
<dbReference type="Pfam" id="PF00015">
    <property type="entry name" value="MCPsignal"/>
    <property type="match status" value="1"/>
</dbReference>
<keyword evidence="7" id="KW-0175">Coiled coil</keyword>
<dbReference type="InterPro" id="IPR003660">
    <property type="entry name" value="HAMP_dom"/>
</dbReference>
<dbReference type="InterPro" id="IPR024478">
    <property type="entry name" value="HlyB_4HB_MCP"/>
</dbReference>
<evidence type="ECO:0000256" key="1">
    <source>
        <dbReference type="ARBA" id="ARBA00004236"/>
    </source>
</evidence>
<dbReference type="EMBL" id="MDER01000065">
    <property type="protein sequence ID" value="ODP27199.1"/>
    <property type="molecule type" value="Genomic_DNA"/>
</dbReference>
<feature type="domain" description="HAMP" evidence="10">
    <location>
        <begin position="209"/>
        <end position="261"/>
    </location>
</feature>
<dbReference type="GO" id="GO:0005886">
    <property type="term" value="C:plasma membrane"/>
    <property type="evidence" value="ECO:0007669"/>
    <property type="project" value="UniProtKB-SubCell"/>
</dbReference>
<dbReference type="Proteomes" id="UP000094578">
    <property type="component" value="Unassembled WGS sequence"/>
</dbReference>
<organism evidence="11 12">
    <name type="scientific">Paenibacillus nuruki</name>
    <dbReference type="NCBI Taxonomy" id="1886670"/>
    <lineage>
        <taxon>Bacteria</taxon>
        <taxon>Bacillati</taxon>
        <taxon>Bacillota</taxon>
        <taxon>Bacilli</taxon>
        <taxon>Bacillales</taxon>
        <taxon>Paenibacillaceae</taxon>
        <taxon>Paenibacillus</taxon>
    </lineage>
</organism>
<sequence>MKNWKVRTKIITLIVVNLLILIMLSATGTLMTNKMSKVASNMYEVNMRSLTIMDQIIMNYGDSAANLLELMQTTDPTANKALVNLINATTASNKEQFELMGQMALSPANQKLAAELVPLATAFSEQRDNISALAASNENEQAFQAYANLSNQRTQLNEVLNAMRTNLIDEGGNAKVDSDQQYAQSQWITGILFAIGLIVSLLLGTWIVRLIVRPLNNVQLLMTNASDGDLTVHSDYVSKDEIGQLSAGFNTMISSIREITKKVDESAMTLSASSEQLTASAEQTAKASSHIATSSGELSTGFESQVETVNQVTNATNEMTDKMQQLQTSNKNIQVLTNHMEETAGNGINEVQEITHLINDLASNIQDNLNVLTSLNQKSDEIGLASQAIQQIAKQTNLLALNASIEAARAGESGRGFAVVADEIRKLAEGAAQSSTQITALISDVQSESQKAVEQVHTSVNNVQAGVQSSERVNVAFEAIRQAVADTVEQIGGTRLMVGSITVQSQQISEAMEHLSALSEQGSAGIQEMNAASEEQLSTMEEVSESARYLSSLAEDLQQLLAGFKL</sequence>
<evidence type="ECO:0000256" key="6">
    <source>
        <dbReference type="PROSITE-ProRule" id="PRU00284"/>
    </source>
</evidence>
<feature type="domain" description="Methyl-accepting transducer" evidence="9">
    <location>
        <begin position="280"/>
        <end position="530"/>
    </location>
</feature>
<dbReference type="GO" id="GO:0004888">
    <property type="term" value="F:transmembrane signaling receptor activity"/>
    <property type="evidence" value="ECO:0007669"/>
    <property type="project" value="InterPro"/>
</dbReference>
<evidence type="ECO:0000259" key="9">
    <source>
        <dbReference type="PROSITE" id="PS50111"/>
    </source>
</evidence>
<dbReference type="Pfam" id="PF12729">
    <property type="entry name" value="4HB_MCP_1"/>
    <property type="match status" value="1"/>
</dbReference>
<accession>A0A1E3L073</accession>
<dbReference type="InterPro" id="IPR004090">
    <property type="entry name" value="Chemotax_Me-accpt_rcpt"/>
</dbReference>
<keyword evidence="3 8" id="KW-0472">Membrane</keyword>